<evidence type="ECO:0000313" key="1">
    <source>
        <dbReference type="EMBL" id="OQR83457.1"/>
    </source>
</evidence>
<feature type="non-terminal residue" evidence="1">
    <location>
        <position position="133"/>
    </location>
</feature>
<accession>A0A1V9YCP1</accession>
<protein>
    <submittedName>
        <fullName evidence="1">Uncharacterized protein</fullName>
    </submittedName>
</protein>
<name>A0A1V9YCP1_ACHHY</name>
<evidence type="ECO:0000313" key="2">
    <source>
        <dbReference type="Proteomes" id="UP000243579"/>
    </source>
</evidence>
<sequence length="133" mass="14643">MGETGSDAPSLTLKAKSNSCRLWQQLEAYLEAHFKPLRHITMRIRCLVYALSAAALSASPTTWRRLERANREETMELRTVTGVALVVEHITTSTVIVSVPSPADIADLELAMETVHSDGRVGLSEFVVAIYES</sequence>
<dbReference type="EMBL" id="JNBR01002147">
    <property type="protein sequence ID" value="OQR83457.1"/>
    <property type="molecule type" value="Genomic_DNA"/>
</dbReference>
<dbReference type="Proteomes" id="UP000243579">
    <property type="component" value="Unassembled WGS sequence"/>
</dbReference>
<keyword evidence="2" id="KW-1185">Reference proteome</keyword>
<proteinExistence type="predicted"/>
<gene>
    <name evidence="1" type="ORF">ACHHYP_14689</name>
</gene>
<comment type="caution">
    <text evidence="1">The sequence shown here is derived from an EMBL/GenBank/DDBJ whole genome shotgun (WGS) entry which is preliminary data.</text>
</comment>
<dbReference type="OrthoDB" id="71142at2759"/>
<organism evidence="1 2">
    <name type="scientific">Achlya hypogyna</name>
    <name type="common">Oomycete</name>
    <name type="synonym">Protoachlya hypogyna</name>
    <dbReference type="NCBI Taxonomy" id="1202772"/>
    <lineage>
        <taxon>Eukaryota</taxon>
        <taxon>Sar</taxon>
        <taxon>Stramenopiles</taxon>
        <taxon>Oomycota</taxon>
        <taxon>Saprolegniomycetes</taxon>
        <taxon>Saprolegniales</taxon>
        <taxon>Achlyaceae</taxon>
        <taxon>Achlya</taxon>
    </lineage>
</organism>
<reference evidence="1 2" key="1">
    <citation type="journal article" date="2014" name="Genome Biol. Evol.">
        <title>The secreted proteins of Achlya hypogyna and Thraustotheca clavata identify the ancestral oomycete secretome and reveal gene acquisitions by horizontal gene transfer.</title>
        <authorList>
            <person name="Misner I."/>
            <person name="Blouin N."/>
            <person name="Leonard G."/>
            <person name="Richards T.A."/>
            <person name="Lane C.E."/>
        </authorList>
    </citation>
    <scope>NUCLEOTIDE SEQUENCE [LARGE SCALE GENOMIC DNA]</scope>
    <source>
        <strain evidence="1 2">ATCC 48635</strain>
    </source>
</reference>
<dbReference type="AlphaFoldDB" id="A0A1V9YCP1"/>